<dbReference type="PROSITE" id="PS50217">
    <property type="entry name" value="BZIP"/>
    <property type="match status" value="1"/>
</dbReference>
<organism evidence="31 32">
    <name type="scientific">Poecilia formosa</name>
    <name type="common">Amazon molly</name>
    <name type="synonym">Limia formosa</name>
    <dbReference type="NCBI Taxonomy" id="48698"/>
    <lineage>
        <taxon>Eukaryota</taxon>
        <taxon>Metazoa</taxon>
        <taxon>Chordata</taxon>
        <taxon>Craniata</taxon>
        <taxon>Vertebrata</taxon>
        <taxon>Euteleostomi</taxon>
        <taxon>Actinopterygii</taxon>
        <taxon>Neopterygii</taxon>
        <taxon>Teleostei</taxon>
        <taxon>Neoteleostei</taxon>
        <taxon>Acanthomorphata</taxon>
        <taxon>Ovalentaria</taxon>
        <taxon>Atherinomorphae</taxon>
        <taxon>Cyprinodontiformes</taxon>
        <taxon>Poeciliidae</taxon>
        <taxon>Poeciliinae</taxon>
        <taxon>Poecilia</taxon>
    </lineage>
</organism>
<evidence type="ECO:0000256" key="21">
    <source>
        <dbReference type="ARBA" id="ARBA00023016"/>
    </source>
</evidence>
<evidence type="ECO:0000256" key="19">
    <source>
        <dbReference type="ARBA" id="ARBA00022990"/>
    </source>
</evidence>
<evidence type="ECO:0000256" key="25">
    <source>
        <dbReference type="ARBA" id="ARBA00023163"/>
    </source>
</evidence>
<evidence type="ECO:0000256" key="8">
    <source>
        <dbReference type="ARBA" id="ARBA00022541"/>
    </source>
</evidence>
<evidence type="ECO:0000256" key="6">
    <source>
        <dbReference type="ARBA" id="ARBA00022473"/>
    </source>
</evidence>
<keyword evidence="24" id="KW-0010">Activator</keyword>
<evidence type="ECO:0000313" key="31">
    <source>
        <dbReference type="Ensembl" id="ENSPFOP00000014582.1"/>
    </source>
</evidence>
<dbReference type="PANTHER" id="PTHR46542">
    <property type="entry name" value="X-BOX BINDING PROTEIN 1"/>
    <property type="match status" value="1"/>
</dbReference>
<dbReference type="FunFam" id="1.20.5.170:FF:000049">
    <property type="entry name" value="X-box binding protein 1"/>
    <property type="match status" value="1"/>
</dbReference>
<keyword evidence="21" id="KW-0346">Stress response</keyword>
<evidence type="ECO:0000256" key="14">
    <source>
        <dbReference type="ARBA" id="ARBA00022782"/>
    </source>
</evidence>
<evidence type="ECO:0000256" key="28">
    <source>
        <dbReference type="ARBA" id="ARBA00040165"/>
    </source>
</evidence>
<evidence type="ECO:0000256" key="12">
    <source>
        <dbReference type="ARBA" id="ARBA00022692"/>
    </source>
</evidence>
<keyword evidence="9" id="KW-0597">Phosphoprotein</keyword>
<dbReference type="PANTHER" id="PTHR46542:SF1">
    <property type="entry name" value="X-BOX BINDING PROTEIN 1"/>
    <property type="match status" value="1"/>
</dbReference>
<evidence type="ECO:0000256" key="27">
    <source>
        <dbReference type="ARBA" id="ARBA00023242"/>
    </source>
</evidence>
<evidence type="ECO:0000256" key="22">
    <source>
        <dbReference type="ARBA" id="ARBA00023125"/>
    </source>
</evidence>
<dbReference type="GO" id="GO:0005634">
    <property type="term" value="C:nucleus"/>
    <property type="evidence" value="ECO:0007669"/>
    <property type="project" value="UniProtKB-SubCell"/>
</dbReference>
<keyword evidence="8" id="KW-0517">Myogenesis</keyword>
<comment type="similarity">
    <text evidence="5">Belongs to the bZIP family.</text>
</comment>
<dbReference type="SMART" id="SM00338">
    <property type="entry name" value="BRLZ"/>
    <property type="match status" value="1"/>
</dbReference>
<evidence type="ECO:0000256" key="23">
    <source>
        <dbReference type="ARBA" id="ARBA00023136"/>
    </source>
</evidence>
<feature type="domain" description="BZIP" evidence="30">
    <location>
        <begin position="72"/>
        <end position="135"/>
    </location>
</feature>
<keyword evidence="7" id="KW-0963">Cytoplasm</keyword>
<feature type="compositionally biased region" description="Low complexity" evidence="29">
    <location>
        <begin position="42"/>
        <end position="56"/>
    </location>
</feature>
<dbReference type="GO" id="GO:0030154">
    <property type="term" value="P:cell differentiation"/>
    <property type="evidence" value="ECO:0007669"/>
    <property type="project" value="UniProtKB-KW"/>
</dbReference>
<evidence type="ECO:0000256" key="29">
    <source>
        <dbReference type="SAM" id="MobiDB-lite"/>
    </source>
</evidence>
<dbReference type="GO" id="GO:0043066">
    <property type="term" value="P:negative regulation of apoptotic process"/>
    <property type="evidence" value="ECO:0007669"/>
    <property type="project" value="UniProtKB-ARBA"/>
</dbReference>
<feature type="compositionally biased region" description="Low complexity" evidence="29">
    <location>
        <begin position="165"/>
        <end position="179"/>
    </location>
</feature>
<evidence type="ECO:0000256" key="18">
    <source>
        <dbReference type="ARBA" id="ARBA00022989"/>
    </source>
</evidence>
<evidence type="ECO:0000256" key="13">
    <source>
        <dbReference type="ARBA" id="ARBA00022703"/>
    </source>
</evidence>
<evidence type="ECO:0000256" key="7">
    <source>
        <dbReference type="ARBA" id="ARBA00022490"/>
    </source>
</evidence>
<keyword evidence="14" id="KW-0221">Differentiation</keyword>
<dbReference type="STRING" id="48698.ENSPFOP00000014582"/>
<protein>
    <recommendedName>
        <fullName evidence="28">X-box-binding protein 1</fullName>
    </recommendedName>
</protein>
<keyword evidence="22" id="KW-0238">DNA-binding</keyword>
<dbReference type="Proteomes" id="UP000028760">
    <property type="component" value="Unassembled WGS sequence"/>
</dbReference>
<proteinExistence type="inferred from homology"/>
<dbReference type="GO" id="GO:0030968">
    <property type="term" value="P:endoplasmic reticulum unfolded protein response"/>
    <property type="evidence" value="ECO:0007669"/>
    <property type="project" value="UniProtKB-ARBA"/>
</dbReference>
<keyword evidence="16" id="KW-0832">Ubl conjugation</keyword>
<evidence type="ECO:0000256" key="20">
    <source>
        <dbReference type="ARBA" id="ARBA00023015"/>
    </source>
</evidence>
<evidence type="ECO:0000256" key="1">
    <source>
        <dbReference type="ARBA" id="ARBA00004123"/>
    </source>
</evidence>
<keyword evidence="13" id="KW-0053">Apoptosis</keyword>
<dbReference type="PROSITE" id="PS00036">
    <property type="entry name" value="BZIP_BASIC"/>
    <property type="match status" value="1"/>
</dbReference>
<dbReference type="Ensembl" id="ENSPFOT00000014604.1">
    <property type="protein sequence ID" value="ENSPFOP00000014582.1"/>
    <property type="gene ID" value="ENSPFOG00000014555.1"/>
</dbReference>
<evidence type="ECO:0000256" key="17">
    <source>
        <dbReference type="ARBA" id="ARBA00022968"/>
    </source>
</evidence>
<dbReference type="InterPro" id="IPR046347">
    <property type="entry name" value="bZIP_sf"/>
</dbReference>
<keyword evidence="18" id="KW-1133">Transmembrane helix</keyword>
<dbReference type="GO" id="GO:0005789">
    <property type="term" value="C:endoplasmic reticulum membrane"/>
    <property type="evidence" value="ECO:0007669"/>
    <property type="project" value="UniProtKB-SubCell"/>
</dbReference>
<keyword evidence="11" id="KW-0165">Cleavage on pair of basic residues</keyword>
<dbReference type="GO" id="GO:0007517">
    <property type="term" value="P:muscle organ development"/>
    <property type="evidence" value="ECO:0007669"/>
    <property type="project" value="UniProtKB-KW"/>
</dbReference>
<dbReference type="CDD" id="cd14691">
    <property type="entry name" value="bZIP_XBP1"/>
    <property type="match status" value="1"/>
</dbReference>
<dbReference type="InterPro" id="IPR052470">
    <property type="entry name" value="ER_Stress-Reg_TF"/>
</dbReference>
<dbReference type="GO" id="GO:0001525">
    <property type="term" value="P:angiogenesis"/>
    <property type="evidence" value="ECO:0007669"/>
    <property type="project" value="UniProtKB-KW"/>
</dbReference>
<dbReference type="Gene3D" id="1.20.5.170">
    <property type="match status" value="1"/>
</dbReference>
<keyword evidence="32" id="KW-1185">Reference proteome</keyword>
<feature type="region of interest" description="Disordered" evidence="29">
    <location>
        <begin position="42"/>
        <end position="70"/>
    </location>
</feature>
<dbReference type="GO" id="GO:0000981">
    <property type="term" value="F:DNA-binding transcription factor activity, RNA polymerase II-specific"/>
    <property type="evidence" value="ECO:0007669"/>
    <property type="project" value="TreeGrafter"/>
</dbReference>
<evidence type="ECO:0000259" key="30">
    <source>
        <dbReference type="PROSITE" id="PS50217"/>
    </source>
</evidence>
<dbReference type="InterPro" id="IPR004827">
    <property type="entry name" value="bZIP"/>
</dbReference>
<keyword evidence="17" id="KW-0735">Signal-anchor</keyword>
<keyword evidence="12" id="KW-0812">Transmembrane</keyword>
<evidence type="ECO:0000256" key="26">
    <source>
        <dbReference type="ARBA" id="ARBA00023230"/>
    </source>
</evidence>
<dbReference type="SUPFAM" id="SSF57959">
    <property type="entry name" value="Leucine zipper domain"/>
    <property type="match status" value="1"/>
</dbReference>
<evidence type="ECO:0000256" key="9">
    <source>
        <dbReference type="ARBA" id="ARBA00022553"/>
    </source>
</evidence>
<accession>A0A087Y979</accession>
<dbReference type="AlphaFoldDB" id="A0A087Y979"/>
<keyword evidence="10" id="KW-0037">Angiogenesis</keyword>
<evidence type="ECO:0000256" key="5">
    <source>
        <dbReference type="ARBA" id="ARBA00007163"/>
    </source>
</evidence>
<feature type="region of interest" description="Disordered" evidence="29">
    <location>
        <begin position="158"/>
        <end position="183"/>
    </location>
</feature>
<keyword evidence="19" id="KW-0007">Acetylation</keyword>
<keyword evidence="25" id="KW-0804">Transcription</keyword>
<evidence type="ECO:0000256" key="11">
    <source>
        <dbReference type="ARBA" id="ARBA00022685"/>
    </source>
</evidence>
<evidence type="ECO:0000256" key="15">
    <source>
        <dbReference type="ARBA" id="ARBA00022824"/>
    </source>
</evidence>
<evidence type="ECO:0000256" key="16">
    <source>
        <dbReference type="ARBA" id="ARBA00022843"/>
    </source>
</evidence>
<name>A0A087Y979_POEFO</name>
<evidence type="ECO:0000256" key="10">
    <source>
        <dbReference type="ARBA" id="ARBA00022657"/>
    </source>
</evidence>
<evidence type="ECO:0000256" key="4">
    <source>
        <dbReference type="ARBA" id="ARBA00004648"/>
    </source>
</evidence>
<reference evidence="31" key="2">
    <citation type="submission" date="2025-08" db="UniProtKB">
        <authorList>
            <consortium name="Ensembl"/>
        </authorList>
    </citation>
    <scope>IDENTIFICATION</scope>
</reference>
<keyword evidence="6" id="KW-0217">Developmental protein</keyword>
<comment type="subcellular location">
    <subcellularLocation>
        <location evidence="3">Cytoplasm</location>
    </subcellularLocation>
    <subcellularLocation>
        <location evidence="2">Endoplasmic reticulum membrane</location>
        <topology evidence="2">Peripheral membrane protein</topology>
    </subcellularLocation>
    <subcellularLocation>
        <location evidence="4">Endoplasmic reticulum membrane</location>
        <topology evidence="4">Single-pass type II membrane protein</topology>
    </subcellularLocation>
    <subcellularLocation>
        <location evidence="1">Nucleus</location>
    </subcellularLocation>
</comment>
<keyword evidence="27" id="KW-0539">Nucleus</keyword>
<evidence type="ECO:0000256" key="2">
    <source>
        <dbReference type="ARBA" id="ARBA00004406"/>
    </source>
</evidence>
<evidence type="ECO:0000256" key="3">
    <source>
        <dbReference type="ARBA" id="ARBA00004496"/>
    </source>
</evidence>
<dbReference type="OMA" id="EQECPEP"/>
<evidence type="ECO:0000256" key="24">
    <source>
        <dbReference type="ARBA" id="ARBA00023159"/>
    </source>
</evidence>
<keyword evidence="15" id="KW-0256">Endoplasmic reticulum</keyword>
<reference evidence="32" key="1">
    <citation type="submission" date="2013-10" db="EMBL/GenBank/DDBJ databases">
        <authorList>
            <person name="Schartl M."/>
            <person name="Warren W."/>
        </authorList>
    </citation>
    <scope>NUCLEOTIDE SEQUENCE [LARGE SCALE GENOMIC DNA]</scope>
    <source>
        <strain evidence="32">female</strain>
    </source>
</reference>
<keyword evidence="26" id="KW-0834">Unfolded protein response</keyword>
<dbReference type="eggNOG" id="KOG4005">
    <property type="taxonomic scope" value="Eukaryota"/>
</dbReference>
<sequence>MVVVTAGAGSHKVLLISGKQSGSSSGSQTAYSRQISLVLPSAASQVSSDSDSNTSVGPPVRKRQRLTHLSPEEKALRRKLKNRVAAQTARDRKKAKMGELEQQVVELELENQKLHIENRMLREKTSGLLTENEELRQRLGLDTLESKTKVQTLLSTGNDAGLGVGSSESAAPGAGPAVPKSEDFSMDTDCLDSTDNESDLLLGILDILDPELFLKSCEQECPEPQVLLVGGEHPVPAAPPAPLGAPSVKLETLNELIHFDHIYTKPVEEVSSEQCSDLESGSNESDEASFTDAVVVVGEETVDVKDEPEEVVIPTCNTVSQVDGPFPGTSSPALGTLEKEACLADTYSDSGYERSPSPFSDMSSPLCSHSSWDDMFASELFPQLISV</sequence>
<feature type="region of interest" description="Disordered" evidence="29">
    <location>
        <begin position="76"/>
        <end position="95"/>
    </location>
</feature>
<dbReference type="Pfam" id="PF00170">
    <property type="entry name" value="bZIP_1"/>
    <property type="match status" value="1"/>
</dbReference>
<reference evidence="31" key="3">
    <citation type="submission" date="2025-09" db="UniProtKB">
        <authorList>
            <consortium name="Ensembl"/>
        </authorList>
    </citation>
    <scope>IDENTIFICATION</scope>
</reference>
<keyword evidence="23" id="KW-0472">Membrane</keyword>
<dbReference type="GO" id="GO:0006915">
    <property type="term" value="P:apoptotic process"/>
    <property type="evidence" value="ECO:0007669"/>
    <property type="project" value="UniProtKB-KW"/>
</dbReference>
<evidence type="ECO:0000313" key="32">
    <source>
        <dbReference type="Proteomes" id="UP000028760"/>
    </source>
</evidence>
<dbReference type="GeneTree" id="ENSGT00390000017751"/>
<dbReference type="GO" id="GO:0000977">
    <property type="term" value="F:RNA polymerase II transcription regulatory region sequence-specific DNA binding"/>
    <property type="evidence" value="ECO:0007669"/>
    <property type="project" value="TreeGrafter"/>
</dbReference>
<dbReference type="EMBL" id="AYCK01002645">
    <property type="status" value="NOT_ANNOTATED_CDS"/>
    <property type="molecule type" value="Genomic_DNA"/>
</dbReference>
<keyword evidence="20" id="KW-0805">Transcription regulation</keyword>